<evidence type="ECO:0000313" key="1">
    <source>
        <dbReference type="EMBL" id="TYQ07814.1"/>
    </source>
</evidence>
<proteinExistence type="predicted"/>
<dbReference type="AlphaFoldDB" id="A0A652YVX9"/>
<name>A0A652YVX9_NOCGL</name>
<gene>
    <name evidence="1" type="ORF">FNL38_101179</name>
</gene>
<organism evidence="1">
    <name type="scientific">Nocardia globerula</name>
    <dbReference type="NCBI Taxonomy" id="1818"/>
    <lineage>
        <taxon>Bacteria</taxon>
        <taxon>Bacillati</taxon>
        <taxon>Actinomycetota</taxon>
        <taxon>Actinomycetes</taxon>
        <taxon>Mycobacteriales</taxon>
        <taxon>Nocardiaceae</taxon>
        <taxon>Nocardia</taxon>
    </lineage>
</organism>
<dbReference type="EMBL" id="VNIQ01000001">
    <property type="protein sequence ID" value="TYQ07814.1"/>
    <property type="molecule type" value="Genomic_DNA"/>
</dbReference>
<sequence>MFSDGSAAGGDRNSLGTHATGVKYAVAPCDIPCCDAAH</sequence>
<accession>A0A652YVX9</accession>
<protein>
    <submittedName>
        <fullName evidence="1">Uncharacterized protein</fullName>
    </submittedName>
</protein>
<reference evidence="1" key="1">
    <citation type="submission" date="2019-07" db="EMBL/GenBank/DDBJ databases">
        <title>Genomic Encyclopedia of Type Strains, Phase IV (KMG-IV): sequencing the most valuable type-strain genomes for metagenomic binning, comparative biology and taxonomic classification.</title>
        <authorList>
            <person name="Goeker M."/>
        </authorList>
    </citation>
    <scope>NUCLEOTIDE SEQUENCE</scope>
    <source>
        <strain evidence="1">DSM 44596</strain>
    </source>
</reference>
<comment type="caution">
    <text evidence="1">The sequence shown here is derived from an EMBL/GenBank/DDBJ whole genome shotgun (WGS) entry which is preliminary data.</text>
</comment>